<evidence type="ECO:0000256" key="13">
    <source>
        <dbReference type="ARBA" id="ARBA00023075"/>
    </source>
</evidence>
<comment type="catalytic activity">
    <reaction evidence="16">
        <text>a ubiquinone + n Na(+)(in) + NADH + H(+) = a ubiquinol + n Na(+)(out) + NAD(+)</text>
        <dbReference type="Rhea" id="RHEA:47748"/>
        <dbReference type="Rhea" id="RHEA-COMP:9565"/>
        <dbReference type="Rhea" id="RHEA-COMP:9566"/>
        <dbReference type="ChEBI" id="CHEBI:15378"/>
        <dbReference type="ChEBI" id="CHEBI:16389"/>
        <dbReference type="ChEBI" id="CHEBI:17976"/>
        <dbReference type="ChEBI" id="CHEBI:29101"/>
        <dbReference type="ChEBI" id="CHEBI:57540"/>
        <dbReference type="ChEBI" id="CHEBI:57945"/>
        <dbReference type="EC" id="7.2.1.1"/>
    </reaction>
</comment>
<keyword evidence="9 16" id="KW-1133">Transmembrane helix</keyword>
<evidence type="ECO:0000256" key="17">
    <source>
        <dbReference type="PIRSR" id="PIRSR016055-50"/>
    </source>
</evidence>
<dbReference type="GO" id="GO:0055085">
    <property type="term" value="P:transmembrane transport"/>
    <property type="evidence" value="ECO:0007669"/>
    <property type="project" value="InterPro"/>
</dbReference>
<comment type="subunit">
    <text evidence="16">Composed of six subunits; NqrA, NqrB, NqrC, NqrD, NqrE and NqrF.</text>
</comment>
<dbReference type="PANTHER" id="PTHR30578">
    <property type="entry name" value="ELECTRON TRANSPORT COMPLEX PROTEIN RNFD"/>
    <property type="match status" value="1"/>
</dbReference>
<sequence>MKALQNLFDSIKPNFEKGGKWEKFHTLYEGHRTIAFAPDLVTKAKGAQIKDATDLKRIMITVVIAMVPALLFGILNIGHQHFIATGEGSTWVDQAIFGALAVLPTLIVSYAVGLATEFTFCVIRNHPVSEGYLVSGMLIALVMPPFIPLWQVALATIFAVVIGKEVFGGTGMNILNVAMTARAFLYFAYPAQISGDQVWTYLGDKAAVDGFSGATALGVAYGASVEGTPVAEALATHNASLGGDFSFMNMFMGWIPGSIGETSTLMALVGAVILVATGVASWKIIVGGFSGAYVMGLVMNALAVNEYMAMPAHYHLVMGGLAFGVVFMATDPVSAAQTELGKWIYGILIGVLTVIIRVTNPAYPEGIMLAVLFMNVMAPLIDYYVVKANKTRRLQRATV</sequence>
<dbReference type="InterPro" id="IPR010966">
    <property type="entry name" value="NqrB"/>
</dbReference>
<feature type="modified residue" description="FMN phosphoryl threonine" evidence="16 17">
    <location>
        <position position="215"/>
    </location>
</feature>
<keyword evidence="15 16" id="KW-0739">Sodium transport</keyword>
<keyword evidence="5 16" id="KW-0285">Flavoprotein</keyword>
<keyword evidence="12 16" id="KW-0406">Ion transport</keyword>
<dbReference type="PATRIC" id="fig|1727163.4.peg.145"/>
<keyword evidence="1 16" id="KW-0813">Transport</keyword>
<evidence type="ECO:0000256" key="16">
    <source>
        <dbReference type="HAMAP-Rule" id="MF_00426"/>
    </source>
</evidence>
<evidence type="ECO:0000256" key="4">
    <source>
        <dbReference type="ARBA" id="ARBA00022553"/>
    </source>
</evidence>
<gene>
    <name evidence="16" type="primary">nqrB</name>
    <name evidence="18" type="ORF">AO498_00705</name>
</gene>
<dbReference type="EC" id="7.2.1.1" evidence="16"/>
<keyword evidence="14 16" id="KW-0472">Membrane</keyword>
<evidence type="ECO:0000256" key="10">
    <source>
        <dbReference type="ARBA" id="ARBA00023027"/>
    </source>
</evidence>
<feature type="transmembrane region" description="Helical" evidence="16">
    <location>
        <begin position="58"/>
        <end position="75"/>
    </location>
</feature>
<dbReference type="PIRSF" id="PIRSF016055">
    <property type="entry name" value="NADH-UbQ_OxRdtase_B_su"/>
    <property type="match status" value="1"/>
</dbReference>
<reference evidence="18 19" key="2">
    <citation type="journal article" date="2016" name="Genome Announc.">
        <title>Complete Genome Sequence of Algoriphagus sp. Strain M8-2, Isolated from a Brackish Lake.</title>
        <authorList>
            <person name="Muraguchi Y."/>
            <person name="Kushimoto K."/>
            <person name="Ohtsubo Y."/>
            <person name="Suzuki T."/>
            <person name="Dohra H."/>
            <person name="Kimbara K."/>
            <person name="Shintani M."/>
        </authorList>
    </citation>
    <scope>NUCLEOTIDE SEQUENCE [LARGE SCALE GENOMIC DNA]</scope>
    <source>
        <strain evidence="18 19">M8-2</strain>
    </source>
</reference>
<evidence type="ECO:0000256" key="1">
    <source>
        <dbReference type="ARBA" id="ARBA00022448"/>
    </source>
</evidence>
<evidence type="ECO:0000313" key="18">
    <source>
        <dbReference type="EMBL" id="AMQ54891.1"/>
    </source>
</evidence>
<comment type="subcellular location">
    <subcellularLocation>
        <location evidence="16">Cell membrane</location>
        <topology evidence="16">Multi-pass membrane protein</topology>
    </subcellularLocation>
</comment>
<feature type="transmembrane region" description="Helical" evidence="16">
    <location>
        <begin position="132"/>
        <end position="162"/>
    </location>
</feature>
<dbReference type="Proteomes" id="UP000073816">
    <property type="component" value="Chromosome"/>
</dbReference>
<keyword evidence="13 16" id="KW-0830">Ubiquinone</keyword>
<keyword evidence="6 16" id="KW-0288">FMN</keyword>
<dbReference type="OrthoDB" id="9776359at2"/>
<dbReference type="NCBIfam" id="TIGR01937">
    <property type="entry name" value="nqrB"/>
    <property type="match status" value="1"/>
</dbReference>
<evidence type="ECO:0000256" key="7">
    <source>
        <dbReference type="ARBA" id="ARBA00022692"/>
    </source>
</evidence>
<dbReference type="AlphaFoldDB" id="A0A142EID6"/>
<comment type="similarity">
    <text evidence="16">Belongs to the NqrB/RnfD family.</text>
</comment>
<evidence type="ECO:0000256" key="6">
    <source>
        <dbReference type="ARBA" id="ARBA00022643"/>
    </source>
</evidence>
<dbReference type="HAMAP" id="MF_00426">
    <property type="entry name" value="NqrB"/>
    <property type="match status" value="1"/>
</dbReference>
<dbReference type="RefSeq" id="WP_067542324.1">
    <property type="nucleotide sequence ID" value="NZ_CP012836.1"/>
</dbReference>
<feature type="transmembrane region" description="Helical" evidence="16">
    <location>
        <begin position="254"/>
        <end position="277"/>
    </location>
</feature>
<evidence type="ECO:0000256" key="8">
    <source>
        <dbReference type="ARBA" id="ARBA00022967"/>
    </source>
</evidence>
<dbReference type="GO" id="GO:0010181">
    <property type="term" value="F:FMN binding"/>
    <property type="evidence" value="ECO:0007669"/>
    <property type="project" value="InterPro"/>
</dbReference>
<dbReference type="InterPro" id="IPR004338">
    <property type="entry name" value="NqrB/RnfD"/>
</dbReference>
<proteinExistence type="inferred from homology"/>
<dbReference type="GO" id="GO:0022904">
    <property type="term" value="P:respiratory electron transport chain"/>
    <property type="evidence" value="ECO:0007669"/>
    <property type="project" value="InterPro"/>
</dbReference>
<evidence type="ECO:0000256" key="9">
    <source>
        <dbReference type="ARBA" id="ARBA00022989"/>
    </source>
</evidence>
<feature type="transmembrane region" description="Helical" evidence="16">
    <location>
        <begin position="314"/>
        <end position="331"/>
    </location>
</feature>
<dbReference type="EMBL" id="CP012836">
    <property type="protein sequence ID" value="AMQ54891.1"/>
    <property type="molecule type" value="Genomic_DNA"/>
</dbReference>
<dbReference type="GO" id="GO:0005886">
    <property type="term" value="C:plasma membrane"/>
    <property type="evidence" value="ECO:0007669"/>
    <property type="project" value="UniProtKB-SubCell"/>
</dbReference>
<accession>A0A142EID6</accession>
<evidence type="ECO:0000313" key="19">
    <source>
        <dbReference type="Proteomes" id="UP000073816"/>
    </source>
</evidence>
<dbReference type="GO" id="GO:0006814">
    <property type="term" value="P:sodium ion transport"/>
    <property type="evidence" value="ECO:0007669"/>
    <property type="project" value="UniProtKB-UniRule"/>
</dbReference>
<organism evidence="18 19">
    <name type="scientific">Algoriphagus sanaruensis</name>
    <dbReference type="NCBI Taxonomy" id="1727163"/>
    <lineage>
        <taxon>Bacteria</taxon>
        <taxon>Pseudomonadati</taxon>
        <taxon>Bacteroidota</taxon>
        <taxon>Cytophagia</taxon>
        <taxon>Cytophagales</taxon>
        <taxon>Cyclobacteriaceae</taxon>
        <taxon>Algoriphagus</taxon>
    </lineage>
</organism>
<dbReference type="Pfam" id="PF03116">
    <property type="entry name" value="NQR2_RnfD_RnfE"/>
    <property type="match status" value="1"/>
</dbReference>
<feature type="transmembrane region" description="Helical" evidence="16">
    <location>
        <begin position="343"/>
        <end position="360"/>
    </location>
</feature>
<keyword evidence="10 16" id="KW-0520">NAD</keyword>
<comment type="cofactor">
    <cofactor evidence="16 17">
        <name>FMN</name>
        <dbReference type="ChEBI" id="CHEBI:58210"/>
    </cofactor>
</comment>
<evidence type="ECO:0000256" key="3">
    <source>
        <dbReference type="ARBA" id="ARBA00022519"/>
    </source>
</evidence>
<keyword evidence="7 16" id="KW-0812">Transmembrane</keyword>
<evidence type="ECO:0000256" key="15">
    <source>
        <dbReference type="ARBA" id="ARBA00023201"/>
    </source>
</evidence>
<keyword evidence="4 16" id="KW-0597">Phosphoprotein</keyword>
<evidence type="ECO:0000256" key="11">
    <source>
        <dbReference type="ARBA" id="ARBA00023053"/>
    </source>
</evidence>
<feature type="transmembrane region" description="Helical" evidence="16">
    <location>
        <begin position="95"/>
        <end position="120"/>
    </location>
</feature>
<evidence type="ECO:0000256" key="2">
    <source>
        <dbReference type="ARBA" id="ARBA00022475"/>
    </source>
</evidence>
<dbReference type="NCBIfam" id="NF003756">
    <property type="entry name" value="PRK05349.1"/>
    <property type="match status" value="1"/>
</dbReference>
<evidence type="ECO:0000256" key="14">
    <source>
        <dbReference type="ARBA" id="ARBA00023136"/>
    </source>
</evidence>
<dbReference type="KEGG" id="alm:AO498_00705"/>
<dbReference type="STRING" id="1727163.AO498_00705"/>
<keyword evidence="2 16" id="KW-1003">Cell membrane</keyword>
<feature type="transmembrane region" description="Helical" evidence="16">
    <location>
        <begin position="366"/>
        <end position="386"/>
    </location>
</feature>
<protein>
    <recommendedName>
        <fullName evidence="16">Na(+)-translocating NADH-quinone reductase subunit B</fullName>
        <shortName evidence="16">Na(+)-NQR subunit B</shortName>
        <shortName evidence="16">Na(+)-translocating NQR subunit B</shortName>
        <ecNumber evidence="16">7.2.1.1</ecNumber>
    </recommendedName>
    <alternativeName>
        <fullName evidence="16">NQR complex subunit B</fullName>
    </alternativeName>
    <alternativeName>
        <fullName evidence="16">NQR-1 subunit B</fullName>
    </alternativeName>
</protein>
<keyword evidence="19" id="KW-1185">Reference proteome</keyword>
<feature type="transmembrane region" description="Helical" evidence="16">
    <location>
        <begin position="284"/>
        <end position="302"/>
    </location>
</feature>
<evidence type="ECO:0000256" key="5">
    <source>
        <dbReference type="ARBA" id="ARBA00022630"/>
    </source>
</evidence>
<keyword evidence="3" id="KW-0997">Cell inner membrane</keyword>
<keyword evidence="11 16" id="KW-0915">Sodium</keyword>
<keyword evidence="8 16" id="KW-1278">Translocase</keyword>
<name>A0A142EID6_9BACT</name>
<comment type="function">
    <text evidence="16">NQR complex catalyzes the reduction of ubiquinone-1 to ubiquinol by two successive reactions, coupled with the transport of Na(+) ions from the cytoplasm to the periplasm. NqrA to NqrE are probably involved in the second step, the conversion of ubisemiquinone to ubiquinol.</text>
</comment>
<dbReference type="PANTHER" id="PTHR30578:SF1">
    <property type="entry name" value="NA(+)-TRANSLOCATING NADH-QUINONE REDUCTASE SUBUNIT B"/>
    <property type="match status" value="1"/>
</dbReference>
<dbReference type="GO" id="GO:0016655">
    <property type="term" value="F:oxidoreductase activity, acting on NAD(P)H, quinone or similar compound as acceptor"/>
    <property type="evidence" value="ECO:0007669"/>
    <property type="project" value="UniProtKB-UniRule"/>
</dbReference>
<evidence type="ECO:0000256" key="12">
    <source>
        <dbReference type="ARBA" id="ARBA00023065"/>
    </source>
</evidence>
<reference evidence="19" key="1">
    <citation type="submission" date="2015-09" db="EMBL/GenBank/DDBJ databases">
        <title>Complete sequence of Algoriphagus sp. M8-2.</title>
        <authorList>
            <person name="Shintani M."/>
        </authorList>
    </citation>
    <scope>NUCLEOTIDE SEQUENCE [LARGE SCALE GENOMIC DNA]</scope>
    <source>
        <strain evidence="19">M8-2</strain>
    </source>
</reference>